<dbReference type="RefSeq" id="WP_140593832.1">
    <property type="nucleotide sequence ID" value="NZ_VFWZ01000003.1"/>
</dbReference>
<keyword evidence="2" id="KW-1185">Reference proteome</keyword>
<dbReference type="InterPro" id="IPR036770">
    <property type="entry name" value="Ankyrin_rpt-contain_sf"/>
</dbReference>
<name>A0A504J662_9FLAO</name>
<gene>
    <name evidence="1" type="ORF">FHK87_13555</name>
</gene>
<accession>A0A504J662</accession>
<dbReference type="Gene3D" id="1.25.40.20">
    <property type="entry name" value="Ankyrin repeat-containing domain"/>
    <property type="match status" value="1"/>
</dbReference>
<evidence type="ECO:0000313" key="2">
    <source>
        <dbReference type="Proteomes" id="UP000315540"/>
    </source>
</evidence>
<organism evidence="1 2">
    <name type="scientific">Aquimarina algicola</name>
    <dbReference type="NCBI Taxonomy" id="2589995"/>
    <lineage>
        <taxon>Bacteria</taxon>
        <taxon>Pseudomonadati</taxon>
        <taxon>Bacteroidota</taxon>
        <taxon>Flavobacteriia</taxon>
        <taxon>Flavobacteriales</taxon>
        <taxon>Flavobacteriaceae</taxon>
        <taxon>Aquimarina</taxon>
    </lineage>
</organism>
<sequence>MDYYFLDTYGNRNEYISVENNFFSGEDKDKRVYQYGNQYIYEKNALYEKSNPDILLTDLYSDREHKANWNEMFAAAQLDEYPENQKKWGDVLGCTGELIVNEKIKNVLYKFYDKNSTECIRIGLRDTMFELPTNYFLINPLLKLDVLNYQASEFTFFFDESQSNTEEIILDSHKLEDIPDVFRIKHESYQIVISQTVADALKNMGVSNLRMEQIPQLPKENSVDDEKYKLNTALFSASNHDKFERVKSMIERGGDINYKNSDGISTLEILIEKKQTELINLFNSLNVKE</sequence>
<protein>
    <submittedName>
        <fullName evidence="1">Uncharacterized protein</fullName>
    </submittedName>
</protein>
<reference evidence="1 2" key="1">
    <citation type="submission" date="2019-06" db="EMBL/GenBank/DDBJ databases">
        <authorList>
            <person name="Meng X."/>
        </authorList>
    </citation>
    <scope>NUCLEOTIDE SEQUENCE [LARGE SCALE GENOMIC DNA]</scope>
    <source>
        <strain evidence="1 2">M625</strain>
    </source>
</reference>
<dbReference type="Proteomes" id="UP000315540">
    <property type="component" value="Unassembled WGS sequence"/>
</dbReference>
<dbReference type="SUPFAM" id="SSF48403">
    <property type="entry name" value="Ankyrin repeat"/>
    <property type="match status" value="1"/>
</dbReference>
<evidence type="ECO:0000313" key="1">
    <source>
        <dbReference type="EMBL" id="TPN86287.1"/>
    </source>
</evidence>
<dbReference type="EMBL" id="VFWZ01000003">
    <property type="protein sequence ID" value="TPN86287.1"/>
    <property type="molecule type" value="Genomic_DNA"/>
</dbReference>
<proteinExistence type="predicted"/>
<comment type="caution">
    <text evidence="1">The sequence shown here is derived from an EMBL/GenBank/DDBJ whole genome shotgun (WGS) entry which is preliminary data.</text>
</comment>
<dbReference type="AlphaFoldDB" id="A0A504J662"/>